<dbReference type="RefSeq" id="WP_253839638.1">
    <property type="nucleotide sequence ID" value="NZ_JAMTCS010000016.1"/>
</dbReference>
<feature type="transmembrane region" description="Helical" evidence="1">
    <location>
        <begin position="35"/>
        <end position="54"/>
    </location>
</feature>
<dbReference type="AlphaFoldDB" id="A0A9X2JYI3"/>
<dbReference type="Gene3D" id="2.130.10.10">
    <property type="entry name" value="YVTN repeat-like/Quinoprotein amine dehydrogenase"/>
    <property type="match status" value="1"/>
</dbReference>
<reference evidence="2" key="1">
    <citation type="submission" date="2022-06" db="EMBL/GenBank/DDBJ databases">
        <title>Genomic Encyclopedia of Archaeal and Bacterial Type Strains, Phase II (KMG-II): from individual species to whole genera.</title>
        <authorList>
            <person name="Goeker M."/>
        </authorList>
    </citation>
    <scope>NUCLEOTIDE SEQUENCE</scope>
    <source>
        <strain evidence="2">DSM 26652</strain>
    </source>
</reference>
<comment type="caution">
    <text evidence="2">The sequence shown here is derived from an EMBL/GenBank/DDBJ whole genome shotgun (WGS) entry which is preliminary data.</text>
</comment>
<protein>
    <submittedName>
        <fullName evidence="2">Uncharacterized protein</fullName>
    </submittedName>
</protein>
<dbReference type="Proteomes" id="UP001139493">
    <property type="component" value="Unassembled WGS sequence"/>
</dbReference>
<proteinExistence type="predicted"/>
<evidence type="ECO:0000313" key="3">
    <source>
        <dbReference type="Proteomes" id="UP001139493"/>
    </source>
</evidence>
<accession>A0A9X2JYI3</accession>
<keyword evidence="1" id="KW-1133">Transmembrane helix</keyword>
<keyword evidence="1" id="KW-0812">Transmembrane</keyword>
<dbReference type="SUPFAM" id="SSF50998">
    <property type="entry name" value="Quinoprotein alcohol dehydrogenase-like"/>
    <property type="match status" value="1"/>
</dbReference>
<dbReference type="EMBL" id="JAMTCS010000016">
    <property type="protein sequence ID" value="MCP2267243.1"/>
    <property type="molecule type" value="Genomic_DNA"/>
</dbReference>
<keyword evidence="1" id="KW-0472">Membrane</keyword>
<keyword evidence="3" id="KW-1185">Reference proteome</keyword>
<name>A0A9X2JYI3_9MICO</name>
<dbReference type="InterPro" id="IPR011047">
    <property type="entry name" value="Quinoprotein_ADH-like_sf"/>
</dbReference>
<evidence type="ECO:0000313" key="2">
    <source>
        <dbReference type="EMBL" id="MCP2267243.1"/>
    </source>
</evidence>
<dbReference type="InterPro" id="IPR015943">
    <property type="entry name" value="WD40/YVTN_repeat-like_dom_sf"/>
</dbReference>
<gene>
    <name evidence="2" type="ORF">APR03_004615</name>
</gene>
<evidence type="ECO:0000256" key="1">
    <source>
        <dbReference type="SAM" id="Phobius"/>
    </source>
</evidence>
<sequence length="343" mass="36181">MTEPTAPEPTDEWYPRSVRAEDLGLPHEPRVNLRGVLLTLGVLVSVGLVVFVLLGPTGVLPRGDVWPRPAVAVGTLDGHDVAVLAYDLPGTDAVVAYDTVTGERLWKRPAEWQARPLAAGTEHAIVRDDQQLRILDLRDGSTVAEGADVAGLDLPHGELNWWEDGDAADPQEGVVYVSTHDGFPETRPDLVRAVPFDGTAAAPLTPGQAERWGCYVESVDAGAPADVSDPAVLVDDATGVVVPDVCALEWPRSADGELAPATGLVATVTPADTGLSHLVLRDGDTEVYRLDQVDHVAVARTTPSGGAVIVVQVREPALFGLTSRALGVLVLVSPEGVVTQTQL</sequence>
<organism evidence="2 3">
    <name type="scientific">Promicromonospora thailandica</name>
    <dbReference type="NCBI Taxonomy" id="765201"/>
    <lineage>
        <taxon>Bacteria</taxon>
        <taxon>Bacillati</taxon>
        <taxon>Actinomycetota</taxon>
        <taxon>Actinomycetes</taxon>
        <taxon>Micrococcales</taxon>
        <taxon>Promicromonosporaceae</taxon>
        <taxon>Promicromonospora</taxon>
    </lineage>
</organism>